<accession>Q1Z7X5</accession>
<dbReference type="Proteomes" id="UP000003789">
    <property type="component" value="Unassembled WGS sequence"/>
</dbReference>
<evidence type="ECO:0000313" key="1">
    <source>
        <dbReference type="EMBL" id="EAS44738.1"/>
    </source>
</evidence>
<name>Q1Z7X5_9GAMM</name>
<sequence length="222" mass="24292">MIEPENKMTDLMTLPADWDGMPAAFIEGALLAANANPKPLVPEAWLPVLINGGVVEEDQKDVTDEQKKAILSHFQMQYQYIKAGEYELPKSVAWNAEDGVSESLGHFAEGFLSVWPQIEPNWADQAISDGTMRMLSALITTMMLLLDEEDTLAQMKEAGMTSLPTPSDLYPQVSLMIGEVVMAADEMQQGAGAQAVNPYKETGRNDACLCNSGKKFKQCCGK</sequence>
<dbReference type="InterPro" id="IPR004027">
    <property type="entry name" value="SEC_C_motif"/>
</dbReference>
<evidence type="ECO:0000313" key="2">
    <source>
        <dbReference type="Proteomes" id="UP000003789"/>
    </source>
</evidence>
<dbReference type="Pfam" id="PF02810">
    <property type="entry name" value="SEC-C"/>
    <property type="match status" value="1"/>
</dbReference>
<dbReference type="AlphaFoldDB" id="Q1Z7X5"/>
<dbReference type="HOGENOM" id="CLU_1444002_0_0_6"/>
<organism evidence="1 2">
    <name type="scientific">Photobacterium profundum 3TCK</name>
    <dbReference type="NCBI Taxonomy" id="314280"/>
    <lineage>
        <taxon>Bacteria</taxon>
        <taxon>Pseudomonadati</taxon>
        <taxon>Pseudomonadota</taxon>
        <taxon>Gammaproteobacteria</taxon>
        <taxon>Vibrionales</taxon>
        <taxon>Vibrionaceae</taxon>
        <taxon>Photobacterium</taxon>
    </lineage>
</organism>
<proteinExistence type="predicted"/>
<dbReference type="SUPFAM" id="SSF103642">
    <property type="entry name" value="Sec-C motif"/>
    <property type="match status" value="1"/>
</dbReference>
<protein>
    <submittedName>
        <fullName evidence="1">Putative preprotein translocase SecA</fullName>
    </submittedName>
</protein>
<dbReference type="EMBL" id="AAPH01000003">
    <property type="protein sequence ID" value="EAS44738.1"/>
    <property type="molecule type" value="Genomic_DNA"/>
</dbReference>
<gene>
    <name evidence="1" type="ORF">P3TCK_27232</name>
</gene>
<comment type="caution">
    <text evidence="1">The sequence shown here is derived from an EMBL/GenBank/DDBJ whole genome shotgun (WGS) entry which is preliminary data.</text>
</comment>
<reference evidence="1 2" key="1">
    <citation type="submission" date="2006-03" db="EMBL/GenBank/DDBJ databases">
        <authorList>
            <person name="Bartlett D.H."/>
            <person name="Valle G."/>
            <person name="Lauro F.M."/>
            <person name="Vezzi A."/>
            <person name="Simonato F."/>
            <person name="Eloe E."/>
            <person name="Vitulo N."/>
            <person name="Stratton T.K."/>
            <person name="D'angelo M."/>
            <person name="Ferriera S."/>
            <person name="Johnson J."/>
            <person name="Kravitz S."/>
            <person name="Beeson K."/>
            <person name="Sutton G."/>
            <person name="Rogers Y."/>
            <person name="Friedman R."/>
            <person name="Frazier M."/>
            <person name="Venter J.C."/>
        </authorList>
    </citation>
    <scope>NUCLEOTIDE SEQUENCE [LARGE SCALE GENOMIC DNA]</scope>
    <source>
        <strain evidence="1 2">3TCK</strain>
    </source>
</reference>
<dbReference type="Gene3D" id="3.10.450.50">
    <property type="match status" value="1"/>
</dbReference>